<evidence type="ECO:0000313" key="6">
    <source>
        <dbReference type="Proteomes" id="UP000294599"/>
    </source>
</evidence>
<reference evidence="5 6" key="1">
    <citation type="submission" date="2019-03" db="EMBL/GenBank/DDBJ databases">
        <title>Genomic Encyclopedia of Type Strains, Phase IV (KMG-IV): sequencing the most valuable type-strain genomes for metagenomic binning, comparative biology and taxonomic classification.</title>
        <authorList>
            <person name="Goeker M."/>
        </authorList>
    </citation>
    <scope>NUCLEOTIDE SEQUENCE [LARGE SCALE GENOMIC DNA]</scope>
    <source>
        <strain evidence="5 6">DSM 21944</strain>
    </source>
</reference>
<keyword evidence="1 3" id="KW-0732">Signal</keyword>
<accession>A0A4R3LDJ6</accession>
<evidence type="ECO:0000313" key="5">
    <source>
        <dbReference type="EMBL" id="TCS97999.1"/>
    </source>
</evidence>
<dbReference type="RefSeq" id="WP_123520926.1">
    <property type="nucleotide sequence ID" value="NZ_JBHLWF010000033.1"/>
</dbReference>
<proteinExistence type="predicted"/>
<evidence type="ECO:0000256" key="2">
    <source>
        <dbReference type="SAM" id="MobiDB-lite"/>
    </source>
</evidence>
<keyword evidence="6" id="KW-1185">Reference proteome</keyword>
<protein>
    <submittedName>
        <fullName evidence="5">Phosphate transport system substrate-binding protein</fullName>
    </submittedName>
</protein>
<dbReference type="EMBL" id="SMAF01000010">
    <property type="protein sequence ID" value="TCS97999.1"/>
    <property type="molecule type" value="Genomic_DNA"/>
</dbReference>
<dbReference type="PANTHER" id="PTHR30570:SF1">
    <property type="entry name" value="PHOSPHATE-BINDING PROTEIN PSTS"/>
    <property type="match status" value="1"/>
</dbReference>
<gene>
    <name evidence="5" type="ORF">EDC25_11060</name>
</gene>
<dbReference type="SUPFAM" id="SSF53850">
    <property type="entry name" value="Periplasmic binding protein-like II"/>
    <property type="match status" value="1"/>
</dbReference>
<evidence type="ECO:0000259" key="4">
    <source>
        <dbReference type="Pfam" id="PF12849"/>
    </source>
</evidence>
<feature type="signal peptide" evidence="3">
    <location>
        <begin position="1"/>
        <end position="24"/>
    </location>
</feature>
<dbReference type="AlphaFoldDB" id="A0A4R3LDJ6"/>
<dbReference type="OrthoDB" id="9790048at2"/>
<dbReference type="InterPro" id="IPR024370">
    <property type="entry name" value="PBP_domain"/>
</dbReference>
<feature type="compositionally biased region" description="Low complexity" evidence="2">
    <location>
        <begin position="302"/>
        <end position="326"/>
    </location>
</feature>
<evidence type="ECO:0000256" key="3">
    <source>
        <dbReference type="SAM" id="SignalP"/>
    </source>
</evidence>
<organism evidence="5 6">
    <name type="scientific">Pseudofulvimonas gallinarii</name>
    <dbReference type="NCBI Taxonomy" id="634155"/>
    <lineage>
        <taxon>Bacteria</taxon>
        <taxon>Pseudomonadati</taxon>
        <taxon>Pseudomonadota</taxon>
        <taxon>Gammaproteobacteria</taxon>
        <taxon>Lysobacterales</taxon>
        <taxon>Rhodanobacteraceae</taxon>
        <taxon>Pseudofulvimonas</taxon>
    </lineage>
</organism>
<dbReference type="Pfam" id="PF12849">
    <property type="entry name" value="PBP_like_2"/>
    <property type="match status" value="1"/>
</dbReference>
<name>A0A4R3LDJ6_9GAMM</name>
<sequence>MVLRRFSALLFSFAALSWAGASFAQLNLRGDYASARGITEVGALYARQHRTTVNVRPFSTNAGIDGVLKGEIDIAAAARPPIAARAGESELVFWPVAWDAVVFIVHPSNPVRQLSVQQVRDIFLGNLDNWKEVGGRDAPIDLYSVMGPYDGLESSIRQILFGNPGYMAKIDRLFLNQHQIEVGVQMDPDSIGMTTLAGLDKQRVRALDIEGVAATKDTVADGRYLLTIPLYLVYRADSPKAAEITRFAEFLRTPVAEAVMVNKRLVPHRDNEDFRTLHTQRLARLWERMGGEPVAQATLARASTSSESPAAVAPPAEAAAPAPGATPAVTATGAAVAAAAPAAEATGPAVATPPAGPVMTAADGSVEEPACKRRLFSRKC</sequence>
<feature type="domain" description="PBP" evidence="4">
    <location>
        <begin position="26"/>
        <end position="251"/>
    </location>
</feature>
<feature type="chain" id="PRO_5030099270" evidence="3">
    <location>
        <begin position="25"/>
        <end position="380"/>
    </location>
</feature>
<dbReference type="InterPro" id="IPR050811">
    <property type="entry name" value="Phosphate_ABC_transporter"/>
</dbReference>
<evidence type="ECO:0000256" key="1">
    <source>
        <dbReference type="ARBA" id="ARBA00022729"/>
    </source>
</evidence>
<dbReference type="Proteomes" id="UP000294599">
    <property type="component" value="Unassembled WGS sequence"/>
</dbReference>
<feature type="region of interest" description="Disordered" evidence="2">
    <location>
        <begin position="297"/>
        <end position="326"/>
    </location>
</feature>
<dbReference type="Gene3D" id="3.40.190.10">
    <property type="entry name" value="Periplasmic binding protein-like II"/>
    <property type="match status" value="2"/>
</dbReference>
<comment type="caution">
    <text evidence="5">The sequence shown here is derived from an EMBL/GenBank/DDBJ whole genome shotgun (WGS) entry which is preliminary data.</text>
</comment>
<dbReference type="PANTHER" id="PTHR30570">
    <property type="entry name" value="PERIPLASMIC PHOSPHATE BINDING COMPONENT OF PHOSPHATE ABC TRANSPORTER"/>
    <property type="match status" value="1"/>
</dbReference>